<organism evidence="4 5">
    <name type="scientific">Pseudoclavibacter terrae</name>
    <dbReference type="NCBI Taxonomy" id="1530195"/>
    <lineage>
        <taxon>Bacteria</taxon>
        <taxon>Bacillati</taxon>
        <taxon>Actinomycetota</taxon>
        <taxon>Actinomycetes</taxon>
        <taxon>Micrococcales</taxon>
        <taxon>Microbacteriaceae</taxon>
        <taxon>Pseudoclavibacter</taxon>
    </lineage>
</organism>
<evidence type="ECO:0000256" key="2">
    <source>
        <dbReference type="SAM" id="MobiDB-lite"/>
    </source>
</evidence>
<dbReference type="OrthoDB" id="6882680at2"/>
<evidence type="ECO:0000256" key="1">
    <source>
        <dbReference type="ARBA" id="ARBA00023002"/>
    </source>
</evidence>
<dbReference type="InterPro" id="IPR016162">
    <property type="entry name" value="Ald_DH_N"/>
</dbReference>
<feature type="compositionally biased region" description="Polar residues" evidence="2">
    <location>
        <begin position="1"/>
        <end position="12"/>
    </location>
</feature>
<dbReference type="InterPro" id="IPR016160">
    <property type="entry name" value="Ald_DH_CS_CYS"/>
</dbReference>
<accession>A0A7J5AXX4</accession>
<dbReference type="GO" id="GO:0016620">
    <property type="term" value="F:oxidoreductase activity, acting on the aldehyde or oxo group of donors, NAD or NADP as acceptor"/>
    <property type="evidence" value="ECO:0007669"/>
    <property type="project" value="InterPro"/>
</dbReference>
<proteinExistence type="predicted"/>
<keyword evidence="1" id="KW-0560">Oxidoreductase</keyword>
<sequence length="506" mass="53025">MPQCSPGRSCQGGNFPKVTDVEGNGRDLTSTRPRATENAVNPSTAAPRRFRTDQAQLTITDPRDGSTVGSLDADGADQVRAVVTRAATAFPRWRATPAEERGAALRAAASTLDEHADELAELEQRENGRHREASLGGIRAAVDTLRQYAELGPLHRGRSLRGALGSIDLTRAEPRGIAAVITPWNDPVAVTAGLIGAALVTGNVVISKPSERCPHLGLRLGEILSDCFPLHVLQVLTGAAEVGETLIAAPGVEIVAHVGSTAAGERIARVTALTGAHLIRENGGNDALVVDADVDPRWAASQAAIGAFTNSGQICTAVERIFVHRDLADEFLTALTAEARKRNEEGALAPLVDERMRADVHEQVLASANEGARILEGGDIPDSPGAHYPATVLTDLHPSMPLFSEETFGPVAPVMVVDSFEEGLRRAADDSYGLQATVLTDSMAHAALAVDALPVGTVKVNAVFGGAPGGSAEPRGRSGSGFGYGPELLDEMTTVKVVHVESAVRR</sequence>
<keyword evidence="5" id="KW-1185">Reference proteome</keyword>
<dbReference type="Gene3D" id="3.40.605.10">
    <property type="entry name" value="Aldehyde Dehydrogenase, Chain A, domain 1"/>
    <property type="match status" value="1"/>
</dbReference>
<reference evidence="4 5" key="1">
    <citation type="submission" date="2019-09" db="EMBL/GenBank/DDBJ databases">
        <title>Phylogeny of genus Pseudoclavibacter and closely related genus.</title>
        <authorList>
            <person name="Li Y."/>
        </authorList>
    </citation>
    <scope>NUCLEOTIDE SEQUENCE [LARGE SCALE GENOMIC DNA]</scope>
    <source>
        <strain evidence="4 5">THG-MD12</strain>
    </source>
</reference>
<comment type="caution">
    <text evidence="4">The sequence shown here is derived from an EMBL/GenBank/DDBJ whole genome shotgun (WGS) entry which is preliminary data.</text>
</comment>
<dbReference type="PROSITE" id="PS00070">
    <property type="entry name" value="ALDEHYDE_DEHYDR_CYS"/>
    <property type="match status" value="1"/>
</dbReference>
<dbReference type="InterPro" id="IPR016163">
    <property type="entry name" value="Ald_DH_C"/>
</dbReference>
<dbReference type="Gene3D" id="3.40.309.10">
    <property type="entry name" value="Aldehyde Dehydrogenase, Chain A, domain 2"/>
    <property type="match status" value="1"/>
</dbReference>
<dbReference type="EMBL" id="WBJX01000007">
    <property type="protein sequence ID" value="KAB1636205.1"/>
    <property type="molecule type" value="Genomic_DNA"/>
</dbReference>
<feature type="domain" description="Aldehyde dehydrogenase" evidence="3">
    <location>
        <begin position="54"/>
        <end position="498"/>
    </location>
</feature>
<dbReference type="SUPFAM" id="SSF53720">
    <property type="entry name" value="ALDH-like"/>
    <property type="match status" value="1"/>
</dbReference>
<dbReference type="PANTHER" id="PTHR11699">
    <property type="entry name" value="ALDEHYDE DEHYDROGENASE-RELATED"/>
    <property type="match status" value="1"/>
</dbReference>
<dbReference type="InterPro" id="IPR016161">
    <property type="entry name" value="Ald_DH/histidinol_DH"/>
</dbReference>
<feature type="region of interest" description="Disordered" evidence="2">
    <location>
        <begin position="1"/>
        <end position="42"/>
    </location>
</feature>
<evidence type="ECO:0000313" key="4">
    <source>
        <dbReference type="EMBL" id="KAB1636205.1"/>
    </source>
</evidence>
<name>A0A7J5AXX4_9MICO</name>
<gene>
    <name evidence="4" type="ORF">F8O03_16915</name>
</gene>
<dbReference type="CDD" id="cd07078">
    <property type="entry name" value="ALDH"/>
    <property type="match status" value="1"/>
</dbReference>
<dbReference type="Pfam" id="PF00171">
    <property type="entry name" value="Aldedh"/>
    <property type="match status" value="1"/>
</dbReference>
<feature type="compositionally biased region" description="Polar residues" evidence="2">
    <location>
        <begin position="27"/>
        <end position="42"/>
    </location>
</feature>
<protein>
    <submittedName>
        <fullName evidence="4">Aldehyde dehydrogenase</fullName>
    </submittedName>
</protein>
<dbReference type="AlphaFoldDB" id="A0A7J5AXX4"/>
<dbReference type="InterPro" id="IPR015590">
    <property type="entry name" value="Aldehyde_DH_dom"/>
</dbReference>
<dbReference type="Proteomes" id="UP000490386">
    <property type="component" value="Unassembled WGS sequence"/>
</dbReference>
<evidence type="ECO:0000313" key="5">
    <source>
        <dbReference type="Proteomes" id="UP000490386"/>
    </source>
</evidence>
<evidence type="ECO:0000259" key="3">
    <source>
        <dbReference type="Pfam" id="PF00171"/>
    </source>
</evidence>